<reference evidence="1" key="2">
    <citation type="journal article" date="2020" name="Nat. Commun.">
        <title>Large-scale genome sequencing of mycorrhizal fungi provides insights into the early evolution of symbiotic traits.</title>
        <authorList>
            <person name="Miyauchi S."/>
            <person name="Kiss E."/>
            <person name="Kuo A."/>
            <person name="Drula E."/>
            <person name="Kohler A."/>
            <person name="Sanchez-Garcia M."/>
            <person name="Morin E."/>
            <person name="Andreopoulos B."/>
            <person name="Barry K.W."/>
            <person name="Bonito G."/>
            <person name="Buee M."/>
            <person name="Carver A."/>
            <person name="Chen C."/>
            <person name="Cichocki N."/>
            <person name="Clum A."/>
            <person name="Culley D."/>
            <person name="Crous P.W."/>
            <person name="Fauchery L."/>
            <person name="Girlanda M."/>
            <person name="Hayes R.D."/>
            <person name="Keri Z."/>
            <person name="LaButti K."/>
            <person name="Lipzen A."/>
            <person name="Lombard V."/>
            <person name="Magnuson J."/>
            <person name="Maillard F."/>
            <person name="Murat C."/>
            <person name="Nolan M."/>
            <person name="Ohm R.A."/>
            <person name="Pangilinan J."/>
            <person name="Pereira M.F."/>
            <person name="Perotto S."/>
            <person name="Peter M."/>
            <person name="Pfister S."/>
            <person name="Riley R."/>
            <person name="Sitrit Y."/>
            <person name="Stielow J.B."/>
            <person name="Szollosi G."/>
            <person name="Zifcakova L."/>
            <person name="Stursova M."/>
            <person name="Spatafora J.W."/>
            <person name="Tedersoo L."/>
            <person name="Vaario L.M."/>
            <person name="Yamada A."/>
            <person name="Yan M."/>
            <person name="Wang P."/>
            <person name="Xu J."/>
            <person name="Bruns T."/>
            <person name="Baldrian P."/>
            <person name="Vilgalys R."/>
            <person name="Dunand C."/>
            <person name="Henrissat B."/>
            <person name="Grigoriev I.V."/>
            <person name="Hibbett D."/>
            <person name="Nagy L.G."/>
            <person name="Martin F.M."/>
        </authorList>
    </citation>
    <scope>NUCLEOTIDE SEQUENCE</scope>
    <source>
        <strain evidence="1">P2</strain>
    </source>
</reference>
<reference evidence="1" key="1">
    <citation type="submission" date="2019-10" db="EMBL/GenBank/DDBJ databases">
        <authorList>
            <consortium name="DOE Joint Genome Institute"/>
            <person name="Kuo A."/>
            <person name="Miyauchi S."/>
            <person name="Kiss E."/>
            <person name="Drula E."/>
            <person name="Kohler A."/>
            <person name="Sanchez-Garcia M."/>
            <person name="Andreopoulos B."/>
            <person name="Barry K.W."/>
            <person name="Bonito G."/>
            <person name="Buee M."/>
            <person name="Carver A."/>
            <person name="Chen C."/>
            <person name="Cichocki N."/>
            <person name="Clum A."/>
            <person name="Culley D."/>
            <person name="Crous P.W."/>
            <person name="Fauchery L."/>
            <person name="Girlanda M."/>
            <person name="Hayes R."/>
            <person name="Keri Z."/>
            <person name="Labutti K."/>
            <person name="Lipzen A."/>
            <person name="Lombard V."/>
            <person name="Magnuson J."/>
            <person name="Maillard F."/>
            <person name="Morin E."/>
            <person name="Murat C."/>
            <person name="Nolan M."/>
            <person name="Ohm R."/>
            <person name="Pangilinan J."/>
            <person name="Pereira M."/>
            <person name="Perotto S."/>
            <person name="Peter M."/>
            <person name="Riley R."/>
            <person name="Sitrit Y."/>
            <person name="Stielow B."/>
            <person name="Szollosi G."/>
            <person name="Zifcakova L."/>
            <person name="Stursova M."/>
            <person name="Spatafora J.W."/>
            <person name="Tedersoo L."/>
            <person name="Vaario L.-M."/>
            <person name="Yamada A."/>
            <person name="Yan M."/>
            <person name="Wang P."/>
            <person name="Xu J."/>
            <person name="Bruns T."/>
            <person name="Baldrian P."/>
            <person name="Vilgalys R."/>
            <person name="Henrissat B."/>
            <person name="Grigoriev I.V."/>
            <person name="Hibbett D."/>
            <person name="Nagy L.G."/>
            <person name="Martin F.M."/>
        </authorList>
    </citation>
    <scope>NUCLEOTIDE SEQUENCE</scope>
    <source>
        <strain evidence="1">P2</strain>
    </source>
</reference>
<comment type="caution">
    <text evidence="1">The sequence shown here is derived from an EMBL/GenBank/DDBJ whole genome shotgun (WGS) entry which is preliminary data.</text>
</comment>
<gene>
    <name evidence="1" type="ORF">BDM02DRAFT_3094995</name>
</gene>
<evidence type="ECO:0000313" key="2">
    <source>
        <dbReference type="Proteomes" id="UP000886501"/>
    </source>
</evidence>
<proteinExistence type="predicted"/>
<dbReference type="EMBL" id="MU117999">
    <property type="protein sequence ID" value="KAF9649330.1"/>
    <property type="molecule type" value="Genomic_DNA"/>
</dbReference>
<accession>A0ACB6ZHS7</accession>
<dbReference type="Proteomes" id="UP000886501">
    <property type="component" value="Unassembled WGS sequence"/>
</dbReference>
<organism evidence="1 2">
    <name type="scientific">Thelephora ganbajun</name>
    <name type="common">Ganba fungus</name>
    <dbReference type="NCBI Taxonomy" id="370292"/>
    <lineage>
        <taxon>Eukaryota</taxon>
        <taxon>Fungi</taxon>
        <taxon>Dikarya</taxon>
        <taxon>Basidiomycota</taxon>
        <taxon>Agaricomycotina</taxon>
        <taxon>Agaricomycetes</taxon>
        <taxon>Thelephorales</taxon>
        <taxon>Thelephoraceae</taxon>
        <taxon>Thelephora</taxon>
    </lineage>
</organism>
<sequence>MLYFGYGSNLWLDQMIRRCPESKFIGLGVLQGWKWFINNRGYANVVRSPGDLVYGMVYEISPSDEANLDRSEGVPWAYTKETMEIELQSAGNGGGSIVQGLVYIDQWRVDEGEPWGEYVYRINMGINDAATKGLPGWYIDKYMRRYIPAEGVKEAGG</sequence>
<protein>
    <submittedName>
        <fullName evidence="1">Uncharacterized protein</fullName>
    </submittedName>
</protein>
<evidence type="ECO:0000313" key="1">
    <source>
        <dbReference type="EMBL" id="KAF9649330.1"/>
    </source>
</evidence>
<name>A0ACB6ZHS7_THEGA</name>
<keyword evidence="2" id="KW-1185">Reference proteome</keyword>